<evidence type="ECO:0000313" key="1">
    <source>
        <dbReference type="EMBL" id="KXU16197.1"/>
    </source>
</evidence>
<dbReference type="AlphaFoldDB" id="A0A139RN57"/>
<sequence>MESRSQLDSLLSVLNFFFKIYKTVEIIKKEVDSNLCPC</sequence>
<comment type="caution">
    <text evidence="1">The sequence shown here is derived from an EMBL/GenBank/DDBJ whole genome shotgun (WGS) entry which is preliminary data.</text>
</comment>
<name>A0A139RN57_STROR</name>
<dbReference type="Proteomes" id="UP000072989">
    <property type="component" value="Unassembled WGS sequence"/>
</dbReference>
<dbReference type="EMBL" id="LQZE01000124">
    <property type="protein sequence ID" value="KXU16197.1"/>
    <property type="molecule type" value="Genomic_DNA"/>
</dbReference>
<accession>A0A139RN57</accession>
<gene>
    <name evidence="1" type="ORF">SORDD17_00593</name>
</gene>
<proteinExistence type="predicted"/>
<reference evidence="1 2" key="1">
    <citation type="submission" date="2016-01" db="EMBL/GenBank/DDBJ databases">
        <title>Highly variable Streptococcus oralis are common among viridans streptococci isolated from primates.</title>
        <authorList>
            <person name="Denapaite D."/>
            <person name="Rieger M."/>
            <person name="Koendgen S."/>
            <person name="Brueckner R."/>
            <person name="Ochigava I."/>
            <person name="Kappeler P."/>
            <person name="Maetz-Rensing K."/>
            <person name="Leendertz F."/>
            <person name="Hakenbeck R."/>
        </authorList>
    </citation>
    <scope>NUCLEOTIDE SEQUENCE [LARGE SCALE GENOMIC DNA]</scope>
    <source>
        <strain evidence="1 2">DD17</strain>
    </source>
</reference>
<organism evidence="1 2">
    <name type="scientific">Streptococcus oralis</name>
    <dbReference type="NCBI Taxonomy" id="1303"/>
    <lineage>
        <taxon>Bacteria</taxon>
        <taxon>Bacillati</taxon>
        <taxon>Bacillota</taxon>
        <taxon>Bacilli</taxon>
        <taxon>Lactobacillales</taxon>
        <taxon>Streptococcaceae</taxon>
        <taxon>Streptococcus</taxon>
    </lineage>
</organism>
<evidence type="ECO:0000313" key="2">
    <source>
        <dbReference type="Proteomes" id="UP000072989"/>
    </source>
</evidence>
<protein>
    <submittedName>
        <fullName evidence="1">Uncharacterized protein</fullName>
    </submittedName>
</protein>